<evidence type="ECO:0000256" key="1">
    <source>
        <dbReference type="ARBA" id="ARBA00004114"/>
    </source>
</evidence>
<feature type="coiled-coil region" evidence="8">
    <location>
        <begin position="200"/>
        <end position="227"/>
    </location>
</feature>
<evidence type="ECO:0000313" key="9">
    <source>
        <dbReference type="Proteomes" id="UP000504612"/>
    </source>
</evidence>
<keyword evidence="7" id="KW-0966">Cell projection</keyword>
<evidence type="ECO:0000256" key="3">
    <source>
        <dbReference type="ARBA" id="ARBA00009316"/>
    </source>
</evidence>
<dbReference type="GO" id="GO:0005814">
    <property type="term" value="C:centriole"/>
    <property type="evidence" value="ECO:0007669"/>
    <property type="project" value="UniProtKB-SubCell"/>
</dbReference>
<evidence type="ECO:0000256" key="5">
    <source>
        <dbReference type="ARBA" id="ARBA00023054"/>
    </source>
</evidence>
<evidence type="ECO:0000256" key="7">
    <source>
        <dbReference type="ARBA" id="ARBA00023273"/>
    </source>
</evidence>
<dbReference type="GO" id="GO:0005813">
    <property type="term" value="C:centrosome"/>
    <property type="evidence" value="ECO:0007669"/>
    <property type="project" value="TreeGrafter"/>
</dbReference>
<evidence type="ECO:0000256" key="6">
    <source>
        <dbReference type="ARBA" id="ARBA00023212"/>
    </source>
</evidence>
<dbReference type="PANTHER" id="PTHR23162:SF7">
    <property type="entry name" value="PROTEIN BCAP"/>
    <property type="match status" value="1"/>
</dbReference>
<comment type="similarity">
    <text evidence="3">Belongs to the ODF2 family.</text>
</comment>
<feature type="coiled-coil region" evidence="8">
    <location>
        <begin position="256"/>
        <end position="304"/>
    </location>
</feature>
<dbReference type="GO" id="GO:1902018">
    <property type="term" value="P:negative regulation of cilium assembly"/>
    <property type="evidence" value="ECO:0007669"/>
    <property type="project" value="TreeGrafter"/>
</dbReference>
<reference evidence="10" key="1">
    <citation type="submission" date="2025-08" db="UniProtKB">
        <authorList>
            <consortium name="RefSeq"/>
        </authorList>
    </citation>
    <scope>IDENTIFICATION</scope>
</reference>
<keyword evidence="4" id="KW-0963">Cytoplasm</keyword>
<keyword evidence="5 8" id="KW-0175">Coiled coil</keyword>
<keyword evidence="9" id="KW-1185">Reference proteome</keyword>
<dbReference type="GO" id="GO:0036064">
    <property type="term" value="C:ciliary basal body"/>
    <property type="evidence" value="ECO:0007669"/>
    <property type="project" value="TreeGrafter"/>
</dbReference>
<comment type="subcellular location">
    <subcellularLocation>
        <location evidence="2">Cell projection</location>
        <location evidence="2">Cilium</location>
    </subcellularLocation>
    <subcellularLocation>
        <location evidence="1">Cytoplasm</location>
        <location evidence="1">Cytoskeleton</location>
        <location evidence="1">Microtubule organizing center</location>
        <location evidence="1">Centrosome</location>
        <location evidence="1">Centriole</location>
    </subcellularLocation>
</comment>
<dbReference type="Proteomes" id="UP000504612">
    <property type="component" value="Unplaced"/>
</dbReference>
<evidence type="ECO:0000256" key="4">
    <source>
        <dbReference type="ARBA" id="ARBA00022490"/>
    </source>
</evidence>
<keyword evidence="6" id="KW-0206">Cytoskeleton</keyword>
<feature type="coiled-coil region" evidence="8">
    <location>
        <begin position="511"/>
        <end position="648"/>
    </location>
</feature>
<organism evidence="9 10">
    <name type="scientific">Notechis scutatus</name>
    <name type="common">mainland tiger snake</name>
    <dbReference type="NCBI Taxonomy" id="8663"/>
    <lineage>
        <taxon>Eukaryota</taxon>
        <taxon>Metazoa</taxon>
        <taxon>Chordata</taxon>
        <taxon>Craniata</taxon>
        <taxon>Vertebrata</taxon>
        <taxon>Euteleostomi</taxon>
        <taxon>Lepidosauria</taxon>
        <taxon>Squamata</taxon>
        <taxon>Bifurcata</taxon>
        <taxon>Unidentata</taxon>
        <taxon>Episquamata</taxon>
        <taxon>Toxicofera</taxon>
        <taxon>Serpentes</taxon>
        <taxon>Colubroidea</taxon>
        <taxon>Elapidae</taxon>
        <taxon>Hydrophiinae</taxon>
        <taxon>Notechis</taxon>
    </lineage>
</organism>
<proteinExistence type="inferred from homology"/>
<dbReference type="InterPro" id="IPR026099">
    <property type="entry name" value="Odf2-rel"/>
</dbReference>
<name>A0A6J1UN84_9SAUR</name>
<protein>
    <submittedName>
        <fullName evidence="10">Protein BCAP isoform X3</fullName>
    </submittedName>
</protein>
<accession>A0A6J1UN84</accession>
<evidence type="ECO:0000256" key="2">
    <source>
        <dbReference type="ARBA" id="ARBA00004138"/>
    </source>
</evidence>
<dbReference type="RefSeq" id="XP_026529933.1">
    <property type="nucleotide sequence ID" value="XM_026674148.1"/>
</dbReference>
<feature type="coiled-coil region" evidence="8">
    <location>
        <begin position="411"/>
        <end position="480"/>
    </location>
</feature>
<evidence type="ECO:0000256" key="8">
    <source>
        <dbReference type="SAM" id="Coils"/>
    </source>
</evidence>
<dbReference type="CTD" id="57489"/>
<gene>
    <name evidence="10" type="primary">ODF2L</name>
</gene>
<dbReference type="AlphaFoldDB" id="A0A6J1UN84"/>
<dbReference type="PANTHER" id="PTHR23162">
    <property type="entry name" value="OUTER DENSE FIBER OF SPERM TAILS 2"/>
    <property type="match status" value="1"/>
</dbReference>
<dbReference type="GeneID" id="113416329"/>
<sequence length="661" mass="77831">MESKEEMSYLASGEAENFCCIIQSCDSSFVKDHFGTESSNQLGKYLLNESIDKSDMHPAESEEVESLKENWISNNRFMNKHWNRMLSLKEKPQNSTLEESLSTSETKWPWEDAMKDKVAFQEMFHEAELAVKSAEMFLPSFKESLVRITKACCISASDEITISMQEDLLINELEAIQKMKELLSWLLRSSKEKEIVSKETKDLDQSLSESKMDIESLRNEVIQKEKHILDLSVQLQQEKANVQKTYRHSEAIQTVQIHLQSQVEKKEEENNQLRAKFQTMEKNIAEWKRQVGEYKQNILAEKKRKVERRNALKRAVVVQKQRAENMKVVVENLFSKIKEKEIQLSEVFSASNIWKSHHEIIIEEKIKLEVQVETLKKQTTDLVMDLSRIEEDERKSVNKIIQKINFVASENKKISTENSRLKASLADLEANFITEEAELENLHKQVHQQEELVEQYKIEVAKLEVKAEEMRTRYEKIMHDSRTITEGRDLERDAINHSDEFLKQLSLEEENYNIQLKYEEVKRKLEEIELQNKELENQLVNQEDSLQKTELQFKQKLTEYDALARQLEAALEDGRKQLTEELGKINSKEQSFQLKILDLENELREKKKEKKELSKRLENRDKRHEVSLKELEHSLQRSENQNQSIQNYVKFLKASYVTMFS</sequence>
<evidence type="ECO:0000313" key="10">
    <source>
        <dbReference type="RefSeq" id="XP_026529933.1"/>
    </source>
</evidence>